<dbReference type="SUPFAM" id="SSF89447">
    <property type="entry name" value="AbrB/MazE/MraZ-like"/>
    <property type="match status" value="1"/>
</dbReference>
<name>A0A244CPM9_PSEDV</name>
<dbReference type="Gene3D" id="3.40.1550.20">
    <property type="entry name" value="Transcriptional regulator MraZ domain"/>
    <property type="match status" value="1"/>
</dbReference>
<reference evidence="9 10" key="1">
    <citation type="submission" date="2017-02" db="EMBL/GenBank/DDBJ databases">
        <title>Pseudoalteromonas ulvae TC14 Genome.</title>
        <authorList>
            <person name="Molmeret M."/>
        </authorList>
    </citation>
    <scope>NUCLEOTIDE SEQUENCE [LARGE SCALE GENOMIC DNA]</scope>
    <source>
        <strain evidence="9">TC14</strain>
    </source>
</reference>
<dbReference type="NCBIfam" id="TIGR00242">
    <property type="entry name" value="division/cell wall cluster transcriptional repressor MraZ"/>
    <property type="match status" value="1"/>
</dbReference>
<feature type="domain" description="SpoVT-AbrB" evidence="8">
    <location>
        <begin position="81"/>
        <end position="124"/>
    </location>
</feature>
<evidence type="ECO:0000256" key="2">
    <source>
        <dbReference type="ARBA" id="ARBA00022490"/>
    </source>
</evidence>
<dbReference type="CDD" id="cd16321">
    <property type="entry name" value="MraZ_C"/>
    <property type="match status" value="1"/>
</dbReference>
<sequence length="152" mass="17463">MFRGAYSISLDDKGRLAIPTKYRALLQADCEGQMVCTVDLQQSCLLLYPLSEWQLIESKLLKLSSMNPHERRVQRVLLGNAMDCQLDKNGRILLSSPLRAHAGLNKKLMLVGQLNKFELWDEDSWQQQMQADIAQEQQGSFELSERLQDFSF</sequence>
<dbReference type="PROSITE" id="PS51740">
    <property type="entry name" value="SPOVT_ABRB"/>
    <property type="match status" value="2"/>
</dbReference>
<dbReference type="FunFam" id="3.40.1550.20:FF:000001">
    <property type="entry name" value="Transcriptional regulator MraZ"/>
    <property type="match status" value="1"/>
</dbReference>
<keyword evidence="3" id="KW-0677">Repeat</keyword>
<dbReference type="GO" id="GO:0009295">
    <property type="term" value="C:nucleoid"/>
    <property type="evidence" value="ECO:0007669"/>
    <property type="project" value="UniProtKB-SubCell"/>
</dbReference>
<dbReference type="HAMAP" id="MF_01008">
    <property type="entry name" value="MraZ"/>
    <property type="match status" value="1"/>
</dbReference>
<dbReference type="RefSeq" id="WP_086744160.1">
    <property type="nucleotide sequence ID" value="NZ_MWPV01000003.1"/>
</dbReference>
<evidence type="ECO:0000256" key="3">
    <source>
        <dbReference type="ARBA" id="ARBA00022737"/>
    </source>
</evidence>
<gene>
    <name evidence="7" type="primary">mraZ</name>
    <name evidence="9" type="ORF">B1199_10940</name>
</gene>
<keyword evidence="6 7" id="KW-0804">Transcription</keyword>
<dbReference type="InterPro" id="IPR003444">
    <property type="entry name" value="MraZ"/>
</dbReference>
<dbReference type="InterPro" id="IPR035644">
    <property type="entry name" value="MraZ_C"/>
</dbReference>
<dbReference type="GO" id="GO:0003700">
    <property type="term" value="F:DNA-binding transcription factor activity"/>
    <property type="evidence" value="ECO:0007669"/>
    <property type="project" value="UniProtKB-UniRule"/>
</dbReference>
<dbReference type="PANTHER" id="PTHR34701:SF1">
    <property type="entry name" value="TRANSCRIPTIONAL REGULATOR MRAZ"/>
    <property type="match status" value="1"/>
</dbReference>
<evidence type="ECO:0000256" key="4">
    <source>
        <dbReference type="ARBA" id="ARBA00023015"/>
    </source>
</evidence>
<feature type="domain" description="SpoVT-AbrB" evidence="8">
    <location>
        <begin position="5"/>
        <end position="52"/>
    </location>
</feature>
<evidence type="ECO:0000256" key="5">
    <source>
        <dbReference type="ARBA" id="ARBA00023125"/>
    </source>
</evidence>
<dbReference type="CDD" id="cd16320">
    <property type="entry name" value="MraZ_N"/>
    <property type="match status" value="1"/>
</dbReference>
<dbReference type="InterPro" id="IPR037914">
    <property type="entry name" value="SpoVT-AbrB_sf"/>
</dbReference>
<keyword evidence="10" id="KW-1185">Reference proteome</keyword>
<comment type="similarity">
    <text evidence="7">Belongs to the MraZ family.</text>
</comment>
<evidence type="ECO:0000313" key="9">
    <source>
        <dbReference type="EMBL" id="OUL57577.1"/>
    </source>
</evidence>
<dbReference type="InterPro" id="IPR035642">
    <property type="entry name" value="MraZ_N"/>
</dbReference>
<keyword evidence="9" id="KW-0131">Cell cycle</keyword>
<dbReference type="AlphaFoldDB" id="A0A244CPM9"/>
<dbReference type="PANTHER" id="PTHR34701">
    <property type="entry name" value="TRANSCRIPTIONAL REGULATOR MRAZ"/>
    <property type="match status" value="1"/>
</dbReference>
<comment type="caution">
    <text evidence="9">The sequence shown here is derived from an EMBL/GenBank/DDBJ whole genome shotgun (WGS) entry which is preliminary data.</text>
</comment>
<dbReference type="GO" id="GO:2000143">
    <property type="term" value="P:negative regulation of DNA-templated transcription initiation"/>
    <property type="evidence" value="ECO:0007669"/>
    <property type="project" value="TreeGrafter"/>
</dbReference>
<accession>A0A244CPM9</accession>
<protein>
    <recommendedName>
        <fullName evidence="1 7">Transcriptional regulator MraZ</fullName>
    </recommendedName>
</protein>
<keyword evidence="9" id="KW-0132">Cell division</keyword>
<dbReference type="GO" id="GO:0000976">
    <property type="term" value="F:transcription cis-regulatory region binding"/>
    <property type="evidence" value="ECO:0007669"/>
    <property type="project" value="TreeGrafter"/>
</dbReference>
<dbReference type="Proteomes" id="UP000194841">
    <property type="component" value="Unassembled WGS sequence"/>
</dbReference>
<evidence type="ECO:0000256" key="6">
    <source>
        <dbReference type="ARBA" id="ARBA00023163"/>
    </source>
</evidence>
<dbReference type="InterPro" id="IPR038619">
    <property type="entry name" value="MraZ_sf"/>
</dbReference>
<evidence type="ECO:0000259" key="8">
    <source>
        <dbReference type="PROSITE" id="PS51740"/>
    </source>
</evidence>
<dbReference type="EMBL" id="MWPV01000003">
    <property type="protein sequence ID" value="OUL57577.1"/>
    <property type="molecule type" value="Genomic_DNA"/>
</dbReference>
<keyword evidence="4 7" id="KW-0805">Transcription regulation</keyword>
<dbReference type="GO" id="GO:0005737">
    <property type="term" value="C:cytoplasm"/>
    <property type="evidence" value="ECO:0007669"/>
    <property type="project" value="UniProtKB-UniRule"/>
</dbReference>
<dbReference type="InterPro" id="IPR020603">
    <property type="entry name" value="MraZ_dom"/>
</dbReference>
<evidence type="ECO:0000313" key="10">
    <source>
        <dbReference type="Proteomes" id="UP000194841"/>
    </source>
</evidence>
<evidence type="ECO:0000256" key="7">
    <source>
        <dbReference type="HAMAP-Rule" id="MF_01008"/>
    </source>
</evidence>
<dbReference type="GO" id="GO:0051301">
    <property type="term" value="P:cell division"/>
    <property type="evidence" value="ECO:0007669"/>
    <property type="project" value="UniProtKB-KW"/>
</dbReference>
<organism evidence="9 10">
    <name type="scientific">Pseudoalteromonas ulvae</name>
    <dbReference type="NCBI Taxonomy" id="107327"/>
    <lineage>
        <taxon>Bacteria</taxon>
        <taxon>Pseudomonadati</taxon>
        <taxon>Pseudomonadota</taxon>
        <taxon>Gammaproteobacteria</taxon>
        <taxon>Alteromonadales</taxon>
        <taxon>Pseudoalteromonadaceae</taxon>
        <taxon>Pseudoalteromonas</taxon>
    </lineage>
</organism>
<comment type="subunit">
    <text evidence="7">Forms oligomers.</text>
</comment>
<keyword evidence="5 7" id="KW-0238">DNA-binding</keyword>
<proteinExistence type="inferred from homology"/>
<evidence type="ECO:0000256" key="1">
    <source>
        <dbReference type="ARBA" id="ARBA00013860"/>
    </source>
</evidence>
<comment type="subcellular location">
    <subcellularLocation>
        <location evidence="7">Cytoplasm</location>
        <location evidence="7">Nucleoid</location>
    </subcellularLocation>
</comment>
<dbReference type="Pfam" id="PF02381">
    <property type="entry name" value="MraZ"/>
    <property type="match status" value="2"/>
</dbReference>
<keyword evidence="2 7" id="KW-0963">Cytoplasm</keyword>
<dbReference type="OrthoDB" id="9807753at2"/>
<dbReference type="InterPro" id="IPR007159">
    <property type="entry name" value="SpoVT-AbrB_dom"/>
</dbReference>